<sequence>MTKLSLLSSFLFFLILLTISATANCSKNESITFNPGIVKAPLVVIVTDEVIQNICYKTGDSNTCQHILNQFKGKTLFPKPLANVMAQVKRHAKTTAKKIVRVYDGMKDQHRFLAMRDVYRKCLKDYTDAMNELTKAEKSMADANIKPVREYALNALNKVRSCDQELDKQWHEASGLTHDNRKFYDLSSILMVICGTLKMSIRIG</sequence>
<name>A0ABR0XS05_REHGL</name>
<proteinExistence type="inferred from homology"/>
<comment type="caution">
    <text evidence="6">The sequence shown here is derived from an EMBL/GenBank/DDBJ whole genome shotgun (WGS) entry which is preliminary data.</text>
</comment>
<dbReference type="EMBL" id="JABTTQ020000002">
    <property type="protein sequence ID" value="KAK6161977.1"/>
    <property type="molecule type" value="Genomic_DNA"/>
</dbReference>
<keyword evidence="2" id="KW-1015">Disulfide bond</keyword>
<comment type="similarity">
    <text evidence="3">Belongs to the PMEI family.</text>
</comment>
<feature type="chain" id="PRO_5046341206" description="Pectinesterase inhibitor domain-containing protein" evidence="4">
    <location>
        <begin position="26"/>
        <end position="204"/>
    </location>
</feature>
<organism evidence="6 7">
    <name type="scientific">Rehmannia glutinosa</name>
    <name type="common">Chinese foxglove</name>
    <dbReference type="NCBI Taxonomy" id="99300"/>
    <lineage>
        <taxon>Eukaryota</taxon>
        <taxon>Viridiplantae</taxon>
        <taxon>Streptophyta</taxon>
        <taxon>Embryophyta</taxon>
        <taxon>Tracheophyta</taxon>
        <taxon>Spermatophyta</taxon>
        <taxon>Magnoliopsida</taxon>
        <taxon>eudicotyledons</taxon>
        <taxon>Gunneridae</taxon>
        <taxon>Pentapetalae</taxon>
        <taxon>asterids</taxon>
        <taxon>lamiids</taxon>
        <taxon>Lamiales</taxon>
        <taxon>Orobanchaceae</taxon>
        <taxon>Rehmannieae</taxon>
        <taxon>Rehmannia</taxon>
    </lineage>
</organism>
<reference evidence="6 7" key="1">
    <citation type="journal article" date="2021" name="Comput. Struct. Biotechnol. J.">
        <title>De novo genome assembly of the potent medicinal plant Rehmannia glutinosa using nanopore technology.</title>
        <authorList>
            <person name="Ma L."/>
            <person name="Dong C."/>
            <person name="Song C."/>
            <person name="Wang X."/>
            <person name="Zheng X."/>
            <person name="Niu Y."/>
            <person name="Chen S."/>
            <person name="Feng W."/>
        </authorList>
    </citation>
    <scope>NUCLEOTIDE SEQUENCE [LARGE SCALE GENOMIC DNA]</scope>
    <source>
        <strain evidence="6">DH-2019</strain>
    </source>
</reference>
<evidence type="ECO:0000256" key="1">
    <source>
        <dbReference type="ARBA" id="ARBA00022729"/>
    </source>
</evidence>
<dbReference type="SMART" id="SM00856">
    <property type="entry name" value="PMEI"/>
    <property type="match status" value="1"/>
</dbReference>
<feature type="signal peptide" evidence="4">
    <location>
        <begin position="1"/>
        <end position="25"/>
    </location>
</feature>
<protein>
    <recommendedName>
        <fullName evidence="5">Pectinesterase inhibitor domain-containing protein</fullName>
    </recommendedName>
</protein>
<accession>A0ABR0XS05</accession>
<dbReference type="InterPro" id="IPR052421">
    <property type="entry name" value="PCW_Enzyme_Inhibitor"/>
</dbReference>
<dbReference type="Proteomes" id="UP001318860">
    <property type="component" value="Unassembled WGS sequence"/>
</dbReference>
<dbReference type="Gene3D" id="1.20.140.40">
    <property type="entry name" value="Invertase/pectin methylesterase inhibitor family protein"/>
    <property type="match status" value="1"/>
</dbReference>
<dbReference type="PANTHER" id="PTHR36710:SF4">
    <property type="entry name" value="PLANT INVERTASE_PECTIN METHYLESTERASE INHIBITOR SUPERFAMILY PROTEIN"/>
    <property type="match status" value="1"/>
</dbReference>
<dbReference type="SUPFAM" id="SSF101148">
    <property type="entry name" value="Plant invertase/pectin methylesterase inhibitor"/>
    <property type="match status" value="1"/>
</dbReference>
<evidence type="ECO:0000259" key="5">
    <source>
        <dbReference type="SMART" id="SM00856"/>
    </source>
</evidence>
<dbReference type="InterPro" id="IPR035513">
    <property type="entry name" value="Invertase/methylesterase_inhib"/>
</dbReference>
<dbReference type="InterPro" id="IPR006501">
    <property type="entry name" value="Pectinesterase_inhib_dom"/>
</dbReference>
<gene>
    <name evidence="6" type="ORF">DH2020_001818</name>
</gene>
<evidence type="ECO:0000256" key="2">
    <source>
        <dbReference type="ARBA" id="ARBA00023157"/>
    </source>
</evidence>
<keyword evidence="1 4" id="KW-0732">Signal</keyword>
<dbReference type="PANTHER" id="PTHR36710">
    <property type="entry name" value="PECTINESTERASE INHIBITOR-LIKE"/>
    <property type="match status" value="1"/>
</dbReference>
<feature type="domain" description="Pectinesterase inhibitor" evidence="5">
    <location>
        <begin position="46"/>
        <end position="193"/>
    </location>
</feature>
<evidence type="ECO:0000313" key="6">
    <source>
        <dbReference type="EMBL" id="KAK6161977.1"/>
    </source>
</evidence>
<evidence type="ECO:0000256" key="3">
    <source>
        <dbReference type="ARBA" id="ARBA00038471"/>
    </source>
</evidence>
<dbReference type="InterPro" id="IPR034086">
    <property type="entry name" value="PMEI_plant"/>
</dbReference>
<evidence type="ECO:0000256" key="4">
    <source>
        <dbReference type="SAM" id="SignalP"/>
    </source>
</evidence>
<dbReference type="Pfam" id="PF04043">
    <property type="entry name" value="PMEI"/>
    <property type="match status" value="1"/>
</dbReference>
<evidence type="ECO:0000313" key="7">
    <source>
        <dbReference type="Proteomes" id="UP001318860"/>
    </source>
</evidence>
<dbReference type="CDD" id="cd15797">
    <property type="entry name" value="PMEI"/>
    <property type="match status" value="1"/>
</dbReference>
<keyword evidence="7" id="KW-1185">Reference proteome</keyword>
<dbReference type="NCBIfam" id="TIGR01614">
    <property type="entry name" value="PME_inhib"/>
    <property type="match status" value="1"/>
</dbReference>